<gene>
    <name evidence="1" type="ordered locus">MTR_1g027630</name>
</gene>
<evidence type="ECO:0000313" key="2">
    <source>
        <dbReference type="EnsemblPlants" id="KEH40347"/>
    </source>
</evidence>
<sequence>MGVQPVTKAELECISTAFTTVINALTTQGVEEGTTLTHAKTTTLAHLGLVSSAQEHNVDFIDSLNPLIPSKGNPSQVVEDSNSPSLVMWQLETTSPFRFRAEVVLNLVQLPRFHNLQVLLSRIPCYTAILVSSHDRVFASDIRKST</sequence>
<organism evidence="1 3">
    <name type="scientific">Medicago truncatula</name>
    <name type="common">Barrel medic</name>
    <name type="synonym">Medicago tribuloides</name>
    <dbReference type="NCBI Taxonomy" id="3880"/>
    <lineage>
        <taxon>Eukaryota</taxon>
        <taxon>Viridiplantae</taxon>
        <taxon>Streptophyta</taxon>
        <taxon>Embryophyta</taxon>
        <taxon>Tracheophyta</taxon>
        <taxon>Spermatophyta</taxon>
        <taxon>Magnoliopsida</taxon>
        <taxon>eudicotyledons</taxon>
        <taxon>Gunneridae</taxon>
        <taxon>Pentapetalae</taxon>
        <taxon>rosids</taxon>
        <taxon>fabids</taxon>
        <taxon>Fabales</taxon>
        <taxon>Fabaceae</taxon>
        <taxon>Papilionoideae</taxon>
        <taxon>50 kb inversion clade</taxon>
        <taxon>NPAAA clade</taxon>
        <taxon>Hologalegina</taxon>
        <taxon>IRL clade</taxon>
        <taxon>Trifolieae</taxon>
        <taxon>Medicago</taxon>
    </lineage>
</organism>
<proteinExistence type="predicted"/>
<dbReference type="EMBL" id="CM001217">
    <property type="protein sequence ID" value="KEH40347.1"/>
    <property type="molecule type" value="Genomic_DNA"/>
</dbReference>
<reference evidence="1 3" key="1">
    <citation type="journal article" date="2011" name="Nature">
        <title>The Medicago genome provides insight into the evolution of rhizobial symbioses.</title>
        <authorList>
            <person name="Young N.D."/>
            <person name="Debelle F."/>
            <person name="Oldroyd G.E."/>
            <person name="Geurts R."/>
            <person name="Cannon S.B."/>
            <person name="Udvardi M.K."/>
            <person name="Benedito V.A."/>
            <person name="Mayer K.F."/>
            <person name="Gouzy J."/>
            <person name="Schoof H."/>
            <person name="Van de Peer Y."/>
            <person name="Proost S."/>
            <person name="Cook D.R."/>
            <person name="Meyers B.C."/>
            <person name="Spannagl M."/>
            <person name="Cheung F."/>
            <person name="De Mita S."/>
            <person name="Krishnakumar V."/>
            <person name="Gundlach H."/>
            <person name="Zhou S."/>
            <person name="Mudge J."/>
            <person name="Bharti A.K."/>
            <person name="Murray J.D."/>
            <person name="Naoumkina M.A."/>
            <person name="Rosen B."/>
            <person name="Silverstein K.A."/>
            <person name="Tang H."/>
            <person name="Rombauts S."/>
            <person name="Zhao P.X."/>
            <person name="Zhou P."/>
            <person name="Barbe V."/>
            <person name="Bardou P."/>
            <person name="Bechner M."/>
            <person name="Bellec A."/>
            <person name="Berger A."/>
            <person name="Berges H."/>
            <person name="Bidwell S."/>
            <person name="Bisseling T."/>
            <person name="Choisne N."/>
            <person name="Couloux A."/>
            <person name="Denny R."/>
            <person name="Deshpande S."/>
            <person name="Dai X."/>
            <person name="Doyle J.J."/>
            <person name="Dudez A.M."/>
            <person name="Farmer A.D."/>
            <person name="Fouteau S."/>
            <person name="Franken C."/>
            <person name="Gibelin C."/>
            <person name="Gish J."/>
            <person name="Goldstein S."/>
            <person name="Gonzalez A.J."/>
            <person name="Green P.J."/>
            <person name="Hallab A."/>
            <person name="Hartog M."/>
            <person name="Hua A."/>
            <person name="Humphray S.J."/>
            <person name="Jeong D.H."/>
            <person name="Jing Y."/>
            <person name="Jocker A."/>
            <person name="Kenton S.M."/>
            <person name="Kim D.J."/>
            <person name="Klee K."/>
            <person name="Lai H."/>
            <person name="Lang C."/>
            <person name="Lin S."/>
            <person name="Macmil S.L."/>
            <person name="Magdelenat G."/>
            <person name="Matthews L."/>
            <person name="McCorrison J."/>
            <person name="Monaghan E.L."/>
            <person name="Mun J.H."/>
            <person name="Najar F.Z."/>
            <person name="Nicholson C."/>
            <person name="Noirot C."/>
            <person name="O'Bleness M."/>
            <person name="Paule C.R."/>
            <person name="Poulain J."/>
            <person name="Prion F."/>
            <person name="Qin B."/>
            <person name="Qu C."/>
            <person name="Retzel E.F."/>
            <person name="Riddle C."/>
            <person name="Sallet E."/>
            <person name="Samain S."/>
            <person name="Samson N."/>
            <person name="Sanders I."/>
            <person name="Saurat O."/>
            <person name="Scarpelli C."/>
            <person name="Schiex T."/>
            <person name="Segurens B."/>
            <person name="Severin A.J."/>
            <person name="Sherrier D.J."/>
            <person name="Shi R."/>
            <person name="Sims S."/>
            <person name="Singer S.R."/>
            <person name="Sinharoy S."/>
            <person name="Sterck L."/>
            <person name="Viollet A."/>
            <person name="Wang B.B."/>
            <person name="Wang K."/>
            <person name="Wang M."/>
            <person name="Wang X."/>
            <person name="Warfsmann J."/>
            <person name="Weissenbach J."/>
            <person name="White D.D."/>
            <person name="White J.D."/>
            <person name="Wiley G.B."/>
            <person name="Wincker P."/>
            <person name="Xing Y."/>
            <person name="Yang L."/>
            <person name="Yao Z."/>
            <person name="Ying F."/>
            <person name="Zhai J."/>
            <person name="Zhou L."/>
            <person name="Zuber A."/>
            <person name="Denarie J."/>
            <person name="Dixon R.A."/>
            <person name="May G.D."/>
            <person name="Schwartz D.C."/>
            <person name="Rogers J."/>
            <person name="Quetier F."/>
            <person name="Town C.D."/>
            <person name="Roe B.A."/>
        </authorList>
    </citation>
    <scope>NUCLEOTIDE SEQUENCE [LARGE SCALE GENOMIC DNA]</scope>
    <source>
        <strain evidence="1">A17</strain>
        <strain evidence="2 3">cv. Jemalong A17</strain>
    </source>
</reference>
<dbReference type="EnsemblPlants" id="KEH40347">
    <property type="protein sequence ID" value="KEH40347"/>
    <property type="gene ID" value="MTR_1g027630"/>
</dbReference>
<accession>A0A072VF08</accession>
<evidence type="ECO:0000313" key="3">
    <source>
        <dbReference type="Proteomes" id="UP000002051"/>
    </source>
</evidence>
<dbReference type="AlphaFoldDB" id="A0A072VF08"/>
<reference evidence="1 3" key="2">
    <citation type="journal article" date="2014" name="BMC Genomics">
        <title>An improved genome release (version Mt4.0) for the model legume Medicago truncatula.</title>
        <authorList>
            <person name="Tang H."/>
            <person name="Krishnakumar V."/>
            <person name="Bidwell S."/>
            <person name="Rosen B."/>
            <person name="Chan A."/>
            <person name="Zhou S."/>
            <person name="Gentzbittel L."/>
            <person name="Childs K.L."/>
            <person name="Yandell M."/>
            <person name="Gundlach H."/>
            <person name="Mayer K.F."/>
            <person name="Schwartz D.C."/>
            <person name="Town C.D."/>
        </authorList>
    </citation>
    <scope>GENOME REANNOTATION</scope>
    <source>
        <strain evidence="1">A17</strain>
        <strain evidence="2 3">cv. Jemalong A17</strain>
    </source>
</reference>
<dbReference type="HOGENOM" id="CLU_1780180_0_0_1"/>
<keyword evidence="3" id="KW-1185">Reference proteome</keyword>
<reference evidence="2" key="3">
    <citation type="submission" date="2015-04" db="UniProtKB">
        <authorList>
            <consortium name="EnsemblPlants"/>
        </authorList>
    </citation>
    <scope>IDENTIFICATION</scope>
    <source>
        <strain evidence="2">cv. Jemalong A17</strain>
    </source>
</reference>
<name>A0A072VF08_MEDTR</name>
<evidence type="ECO:0000313" key="1">
    <source>
        <dbReference type="EMBL" id="KEH40347.1"/>
    </source>
</evidence>
<dbReference type="Proteomes" id="UP000002051">
    <property type="component" value="Unassembled WGS sequence"/>
</dbReference>
<protein>
    <submittedName>
        <fullName evidence="1 2">Uncharacterized protein</fullName>
    </submittedName>
</protein>